<sequence>MSKIHAVVLAAGQGTRMKSKLYKVLHPVCGKPMVQHVVDTLGNMQVEEIVVVVGHGADAVRAKLGEDITYALQEEQLGTAHAVSKAAPFLQDKEGTTFLLYGDVPLLSAQTLSDLLRYHEEQQAAATVLTAVLPDPTGYGRIVRNESGEVLRIVEHKDASDEERAVREINTGIYCYDNRKLWKALAEVKNDNVQGEYYVTDCVAILRDAGEKVVAFEAKDPDETMGVNDRVQLSEAETYMRKRIATTHMRNGVTIIDPSSTYIEADVIIGSDTVIEPGTHLRGRTTIGTDCVIGPQVDLTNVEMADGVSITYSVMVDASVDAETAIGPYAYIRPGTQIGRKAKVGDFVELKNAKIGDGSKVPHLSYVGDAEIGDGVNIGCGTITVNYDGAVKHKTIVQDGAFIGCNTNLVAPVTVGQNAYVAAGSTINQDVPDNALAIARERQVNKLDYASKMPRKGKKQS</sequence>
<dbReference type="GO" id="GO:0016020">
    <property type="term" value="C:membrane"/>
    <property type="evidence" value="ECO:0007669"/>
    <property type="project" value="GOC"/>
</dbReference>
<comment type="similarity">
    <text evidence="4 20">In the C-terminal section; belongs to the transferase hexapeptide repeat family.</text>
</comment>
<dbReference type="InterPro" id="IPR038009">
    <property type="entry name" value="GlmU_C_LbH"/>
</dbReference>
<keyword evidence="9 20" id="KW-0479">Metal-binding</keyword>
<feature type="binding site" evidence="20">
    <location>
        <position position="440"/>
    </location>
    <ligand>
        <name>acetyl-CoA</name>
        <dbReference type="ChEBI" id="CHEBI:57288"/>
    </ligand>
</feature>
<evidence type="ECO:0000313" key="24">
    <source>
        <dbReference type="Proteomes" id="UP000036834"/>
    </source>
</evidence>
<dbReference type="RefSeq" id="WP_049742860.1">
    <property type="nucleotide sequence ID" value="NZ_BJON01000025.1"/>
</dbReference>
<feature type="binding site" evidence="20">
    <location>
        <position position="333"/>
    </location>
    <ligand>
        <name>UDP-N-acetyl-alpha-D-glucosamine</name>
        <dbReference type="ChEBI" id="CHEBI:57705"/>
    </ligand>
</feature>
<dbReference type="InterPro" id="IPR011004">
    <property type="entry name" value="Trimer_LpxA-like_sf"/>
</dbReference>
<dbReference type="InterPro" id="IPR018357">
    <property type="entry name" value="Hexapep_transf_CS"/>
</dbReference>
<dbReference type="SUPFAM" id="SSF53448">
    <property type="entry name" value="Nucleotide-diphospho-sugar transferases"/>
    <property type="match status" value="1"/>
</dbReference>
<dbReference type="GO" id="GO:0005737">
    <property type="term" value="C:cytoplasm"/>
    <property type="evidence" value="ECO:0007669"/>
    <property type="project" value="UniProtKB-SubCell"/>
</dbReference>
<keyword evidence="6 20" id="KW-0963">Cytoplasm</keyword>
<comment type="caution">
    <text evidence="23">The sequence shown here is derived from an EMBL/GenBank/DDBJ whole genome shotgun (WGS) entry which is preliminary data.</text>
</comment>
<dbReference type="SUPFAM" id="SSF51161">
    <property type="entry name" value="Trimeric LpxA-like enzymes"/>
    <property type="match status" value="1"/>
</dbReference>
<dbReference type="UniPathway" id="UPA00973"/>
<keyword evidence="8 20" id="KW-0548">Nucleotidyltransferase</keyword>
<dbReference type="EC" id="2.7.7.23" evidence="20"/>
<dbReference type="NCBIfam" id="TIGR01173">
    <property type="entry name" value="glmU"/>
    <property type="match status" value="1"/>
</dbReference>
<feature type="active site" description="Proton acceptor" evidence="20">
    <location>
        <position position="363"/>
    </location>
</feature>
<reference evidence="23" key="2">
    <citation type="submission" date="2015-07" db="EMBL/GenBank/DDBJ databases">
        <title>MeaNS - Measles Nucleotide Surveillance Program.</title>
        <authorList>
            <person name="Tran T."/>
            <person name="Druce J."/>
        </authorList>
    </citation>
    <scope>NUCLEOTIDE SEQUENCE</scope>
    <source>
        <strain evidence="23">DSM 9887</strain>
    </source>
</reference>
<evidence type="ECO:0000256" key="18">
    <source>
        <dbReference type="ARBA" id="ARBA00048493"/>
    </source>
</evidence>
<dbReference type="EMBL" id="BJON01000025">
    <property type="protein sequence ID" value="GED72051.1"/>
    <property type="molecule type" value="Genomic_DNA"/>
</dbReference>
<keyword evidence="10 20" id="KW-0677">Repeat</keyword>
<evidence type="ECO:0000256" key="9">
    <source>
        <dbReference type="ARBA" id="ARBA00022723"/>
    </source>
</evidence>
<gene>
    <name evidence="20 23" type="primary">glmU</name>
    <name evidence="23" type="ORF">ADS79_33755</name>
    <name evidence="22" type="ORF">BRE01_57530</name>
</gene>
<evidence type="ECO:0000256" key="10">
    <source>
        <dbReference type="ARBA" id="ARBA00022737"/>
    </source>
</evidence>
<dbReference type="InterPro" id="IPR005835">
    <property type="entry name" value="NTP_transferase_dom"/>
</dbReference>
<dbReference type="PANTHER" id="PTHR43584">
    <property type="entry name" value="NUCLEOTIDYL TRANSFERASE"/>
    <property type="match status" value="1"/>
</dbReference>
<comment type="subcellular location">
    <subcellularLocation>
        <location evidence="1 20">Cytoplasm</location>
    </subcellularLocation>
</comment>
<dbReference type="HAMAP" id="MF_01631">
    <property type="entry name" value="GlmU"/>
    <property type="match status" value="1"/>
</dbReference>
<feature type="binding site" evidence="20">
    <location>
        <position position="23"/>
    </location>
    <ligand>
        <name>UDP-N-acetyl-alpha-D-glucosamine</name>
        <dbReference type="ChEBI" id="CHEBI:57705"/>
    </ligand>
</feature>
<dbReference type="Pfam" id="PF00483">
    <property type="entry name" value="NTP_transferase"/>
    <property type="match status" value="1"/>
</dbReference>
<dbReference type="Gene3D" id="3.90.550.10">
    <property type="entry name" value="Spore Coat Polysaccharide Biosynthesis Protein SpsA, Chain A"/>
    <property type="match status" value="1"/>
</dbReference>
<organism evidence="23 24">
    <name type="scientific">Brevibacillus reuszeri</name>
    <dbReference type="NCBI Taxonomy" id="54915"/>
    <lineage>
        <taxon>Bacteria</taxon>
        <taxon>Bacillati</taxon>
        <taxon>Bacillota</taxon>
        <taxon>Bacilli</taxon>
        <taxon>Bacillales</taxon>
        <taxon>Paenibacillaceae</taxon>
        <taxon>Brevibacillus</taxon>
    </lineage>
</organism>
<dbReference type="Proteomes" id="UP000319578">
    <property type="component" value="Unassembled WGS sequence"/>
</dbReference>
<feature type="binding site" evidence="20">
    <location>
        <position position="423"/>
    </location>
    <ligand>
        <name>acetyl-CoA</name>
        <dbReference type="ChEBI" id="CHEBI:57288"/>
    </ligand>
</feature>
<feature type="binding site" evidence="20">
    <location>
        <position position="377"/>
    </location>
    <ligand>
        <name>UDP-N-acetyl-alpha-D-glucosamine</name>
        <dbReference type="ChEBI" id="CHEBI:57705"/>
    </ligand>
</feature>
<evidence type="ECO:0000256" key="6">
    <source>
        <dbReference type="ARBA" id="ARBA00022490"/>
    </source>
</evidence>
<evidence type="ECO:0000256" key="17">
    <source>
        <dbReference type="ARBA" id="ARBA00048247"/>
    </source>
</evidence>
<evidence type="ECO:0000256" key="8">
    <source>
        <dbReference type="ARBA" id="ARBA00022695"/>
    </source>
</evidence>
<dbReference type="GO" id="GO:0000902">
    <property type="term" value="P:cell morphogenesis"/>
    <property type="evidence" value="ECO:0007669"/>
    <property type="project" value="UniProtKB-UniRule"/>
</dbReference>
<name>A0A0K9YIE1_9BACL</name>
<dbReference type="GO" id="GO:0008360">
    <property type="term" value="P:regulation of cell shape"/>
    <property type="evidence" value="ECO:0007669"/>
    <property type="project" value="UniProtKB-KW"/>
</dbReference>
<feature type="region of interest" description="N-acetyltransferase" evidence="20">
    <location>
        <begin position="252"/>
        <end position="461"/>
    </location>
</feature>
<keyword evidence="14 20" id="KW-0511">Multifunctional enzyme</keyword>
<reference evidence="24" key="1">
    <citation type="submission" date="2015-07" db="EMBL/GenBank/DDBJ databases">
        <title>Genome sequencing project for genomic taxonomy and phylogenomics of Bacillus-like bacteria.</title>
        <authorList>
            <person name="Liu B."/>
            <person name="Wang J."/>
            <person name="Zhu Y."/>
            <person name="Liu G."/>
            <person name="Chen Q."/>
            <person name="Chen Z."/>
            <person name="Lan J."/>
            <person name="Che J."/>
            <person name="Ge C."/>
            <person name="Shi H."/>
            <person name="Pan Z."/>
            <person name="Liu X."/>
        </authorList>
    </citation>
    <scope>NUCLEOTIDE SEQUENCE [LARGE SCALE GENOMIC DNA]</scope>
    <source>
        <strain evidence="24">DSM 9887</strain>
    </source>
</reference>
<feature type="binding site" evidence="20">
    <location>
        <position position="228"/>
    </location>
    <ligand>
        <name>UDP-N-acetyl-alpha-D-glucosamine</name>
        <dbReference type="ChEBI" id="CHEBI:57705"/>
    </ligand>
</feature>
<keyword evidence="13 20" id="KW-0573">Peptidoglycan synthesis</keyword>
<dbReference type="STRING" id="54915.ADS79_33755"/>
<evidence type="ECO:0000313" key="22">
    <source>
        <dbReference type="EMBL" id="GED72051.1"/>
    </source>
</evidence>
<dbReference type="Proteomes" id="UP000036834">
    <property type="component" value="Unassembled WGS sequence"/>
</dbReference>
<evidence type="ECO:0000256" key="13">
    <source>
        <dbReference type="ARBA" id="ARBA00022984"/>
    </source>
</evidence>
<dbReference type="GO" id="GO:0003977">
    <property type="term" value="F:UDP-N-acetylglucosamine diphosphorylase activity"/>
    <property type="evidence" value="ECO:0007669"/>
    <property type="project" value="UniProtKB-UniRule"/>
</dbReference>
<comment type="function">
    <text evidence="19 20">Catalyzes the last two sequential reactions in the de novo biosynthetic pathway for UDP-N-acetylglucosamine (UDP-GlcNAc). The C-terminal domain catalyzes the transfer of acetyl group from acetyl coenzyme A to glucosamine-1-phosphate (GlcN-1-P) to produce N-acetylglucosamine-1-phosphate (GlcNAc-1-P), which is converted into UDP-GlcNAc by the transfer of uridine 5-monophosphate (from uridine 5-triphosphate), a reaction catalyzed by the N-terminal domain.</text>
</comment>
<dbReference type="PANTHER" id="PTHR43584:SF3">
    <property type="entry name" value="BIFUNCTIONAL PROTEIN GLMU"/>
    <property type="match status" value="1"/>
</dbReference>
<comment type="pathway">
    <text evidence="2 20">Nucleotide-sugar biosynthesis; UDP-N-acetyl-alpha-D-glucosamine biosynthesis; N-acetyl-alpha-D-glucosamine 1-phosphate from alpha-D-glucosamine 6-phosphate (route II): step 2/2.</text>
</comment>
<dbReference type="PROSITE" id="PS00101">
    <property type="entry name" value="HEXAPEP_TRANSFERASES"/>
    <property type="match status" value="1"/>
</dbReference>
<comment type="catalytic activity">
    <reaction evidence="17 20">
        <text>alpha-D-glucosamine 1-phosphate + acetyl-CoA = N-acetyl-alpha-D-glucosamine 1-phosphate + CoA + H(+)</text>
        <dbReference type="Rhea" id="RHEA:13725"/>
        <dbReference type="ChEBI" id="CHEBI:15378"/>
        <dbReference type="ChEBI" id="CHEBI:57287"/>
        <dbReference type="ChEBI" id="CHEBI:57288"/>
        <dbReference type="ChEBI" id="CHEBI:57776"/>
        <dbReference type="ChEBI" id="CHEBI:58516"/>
        <dbReference type="EC" id="2.3.1.157"/>
    </reaction>
</comment>
<feature type="region of interest" description="Pyrophosphorylase" evidence="20">
    <location>
        <begin position="1"/>
        <end position="230"/>
    </location>
</feature>
<evidence type="ECO:0000256" key="7">
    <source>
        <dbReference type="ARBA" id="ARBA00022679"/>
    </source>
</evidence>
<dbReference type="AlphaFoldDB" id="A0A0K9YIE1"/>
<evidence type="ECO:0000256" key="19">
    <source>
        <dbReference type="ARBA" id="ARBA00049628"/>
    </source>
</evidence>
<evidence type="ECO:0000256" key="3">
    <source>
        <dbReference type="ARBA" id="ARBA00005208"/>
    </source>
</evidence>
<evidence type="ECO:0000313" key="25">
    <source>
        <dbReference type="Proteomes" id="UP000319578"/>
    </source>
</evidence>
<feature type="binding site" evidence="20">
    <location>
        <position position="170"/>
    </location>
    <ligand>
        <name>UDP-N-acetyl-alpha-D-glucosamine</name>
        <dbReference type="ChEBI" id="CHEBI:57705"/>
    </ligand>
</feature>
<dbReference type="Gene3D" id="2.160.10.10">
    <property type="entry name" value="Hexapeptide repeat proteins"/>
    <property type="match status" value="1"/>
</dbReference>
<feature type="binding site" evidence="20">
    <location>
        <position position="366"/>
    </location>
    <ligand>
        <name>UDP-N-acetyl-alpha-D-glucosamine</name>
        <dbReference type="ChEBI" id="CHEBI:57705"/>
    </ligand>
</feature>
<keyword evidence="7 20" id="KW-0808">Transferase</keyword>
<dbReference type="CDD" id="cd03353">
    <property type="entry name" value="LbH_GlmU_C"/>
    <property type="match status" value="1"/>
</dbReference>
<feature type="binding site" evidence="20">
    <location>
        <begin position="78"/>
        <end position="79"/>
    </location>
    <ligand>
        <name>UDP-N-acetyl-alpha-D-glucosamine</name>
        <dbReference type="ChEBI" id="CHEBI:57705"/>
    </ligand>
</feature>
<evidence type="ECO:0000256" key="14">
    <source>
        <dbReference type="ARBA" id="ARBA00023268"/>
    </source>
</evidence>
<comment type="subunit">
    <text evidence="20">Homotrimer.</text>
</comment>
<evidence type="ECO:0000313" key="23">
    <source>
        <dbReference type="EMBL" id="KNB68447.1"/>
    </source>
</evidence>
<evidence type="ECO:0000256" key="5">
    <source>
        <dbReference type="ARBA" id="ARBA00007947"/>
    </source>
</evidence>
<keyword evidence="25" id="KW-1185">Reference proteome</keyword>
<evidence type="ECO:0000259" key="21">
    <source>
        <dbReference type="Pfam" id="PF00483"/>
    </source>
</evidence>
<comment type="pathway">
    <text evidence="3 20">Nucleotide-sugar biosynthesis; UDP-N-acetyl-alpha-D-glucosamine biosynthesis; UDP-N-acetyl-alpha-D-glucosamine from N-acetyl-alpha-D-glucosamine 1-phosphate: step 1/1.</text>
</comment>
<feature type="binding site" evidence="20">
    <location>
        <begin position="9"/>
        <end position="12"/>
    </location>
    <ligand>
        <name>UDP-N-acetyl-alpha-D-glucosamine</name>
        <dbReference type="ChEBI" id="CHEBI:57705"/>
    </ligand>
</feature>
<comment type="pathway">
    <text evidence="20">Bacterial outer membrane biogenesis; LPS lipid A biosynthesis.</text>
</comment>
<feature type="binding site" evidence="20">
    <location>
        <position position="73"/>
    </location>
    <ligand>
        <name>UDP-N-acetyl-alpha-D-glucosamine</name>
        <dbReference type="ChEBI" id="CHEBI:57705"/>
    </ligand>
</feature>
<evidence type="ECO:0000256" key="16">
    <source>
        <dbReference type="ARBA" id="ARBA00023316"/>
    </source>
</evidence>
<dbReference type="PATRIC" id="fig|54915.3.peg.324"/>
<dbReference type="NCBIfam" id="NF010934">
    <property type="entry name" value="PRK14354.1"/>
    <property type="match status" value="1"/>
</dbReference>
<dbReference type="GO" id="GO:0000287">
    <property type="term" value="F:magnesium ion binding"/>
    <property type="evidence" value="ECO:0007669"/>
    <property type="project" value="UniProtKB-UniRule"/>
</dbReference>
<comment type="similarity">
    <text evidence="5 20">In the N-terminal section; belongs to the N-acetylglucosamine-1-phosphate uridyltransferase family.</text>
</comment>
<feature type="domain" description="Nucleotidyl transferase" evidence="21">
    <location>
        <begin position="6"/>
        <end position="220"/>
    </location>
</feature>
<comment type="cofactor">
    <cofactor evidence="20">
        <name>Mg(2+)</name>
        <dbReference type="ChEBI" id="CHEBI:18420"/>
    </cofactor>
    <text evidence="20">Binds 1 Mg(2+) ion per subunit.</text>
</comment>
<dbReference type="InterPro" id="IPR001451">
    <property type="entry name" value="Hexapep"/>
</dbReference>
<keyword evidence="15 20" id="KW-0012">Acyltransferase</keyword>
<evidence type="ECO:0000256" key="12">
    <source>
        <dbReference type="ARBA" id="ARBA00022960"/>
    </source>
</evidence>
<dbReference type="EMBL" id="LGIQ01000020">
    <property type="protein sequence ID" value="KNB68447.1"/>
    <property type="molecule type" value="Genomic_DNA"/>
</dbReference>
<comment type="catalytic activity">
    <reaction evidence="18 20">
        <text>N-acetyl-alpha-D-glucosamine 1-phosphate + UTP + H(+) = UDP-N-acetyl-alpha-D-glucosamine + diphosphate</text>
        <dbReference type="Rhea" id="RHEA:13509"/>
        <dbReference type="ChEBI" id="CHEBI:15378"/>
        <dbReference type="ChEBI" id="CHEBI:33019"/>
        <dbReference type="ChEBI" id="CHEBI:46398"/>
        <dbReference type="ChEBI" id="CHEBI:57705"/>
        <dbReference type="ChEBI" id="CHEBI:57776"/>
        <dbReference type="EC" id="2.7.7.23"/>
    </reaction>
</comment>
<comment type="caution">
    <text evidence="20">Lacks conserved residue(s) required for the propagation of feature annotation.</text>
</comment>
<dbReference type="Pfam" id="PF00132">
    <property type="entry name" value="Hexapep"/>
    <property type="match status" value="2"/>
</dbReference>
<proteinExistence type="inferred from homology"/>
<feature type="binding site" evidence="20">
    <location>
        <begin position="386"/>
        <end position="387"/>
    </location>
    <ligand>
        <name>acetyl-CoA</name>
        <dbReference type="ChEBI" id="CHEBI:57288"/>
    </ligand>
</feature>
<dbReference type="GO" id="GO:0071555">
    <property type="term" value="P:cell wall organization"/>
    <property type="evidence" value="ECO:0007669"/>
    <property type="project" value="UniProtKB-KW"/>
</dbReference>
<dbReference type="InterPro" id="IPR005882">
    <property type="entry name" value="Bifunctional_GlmU"/>
</dbReference>
<evidence type="ECO:0000256" key="20">
    <source>
        <dbReference type="HAMAP-Rule" id="MF_01631"/>
    </source>
</evidence>
<feature type="binding site" evidence="20">
    <location>
        <position position="155"/>
    </location>
    <ligand>
        <name>UDP-N-acetyl-alpha-D-glucosamine</name>
        <dbReference type="ChEBI" id="CHEBI:57705"/>
    </ligand>
</feature>
<feature type="binding site" evidence="20">
    <location>
        <position position="103"/>
    </location>
    <ligand>
        <name>Mg(2+)</name>
        <dbReference type="ChEBI" id="CHEBI:18420"/>
    </ligand>
</feature>
<feature type="region of interest" description="Linker" evidence="20">
    <location>
        <begin position="231"/>
        <end position="251"/>
    </location>
</feature>
<dbReference type="GO" id="GO:0009245">
    <property type="term" value="P:lipid A biosynthetic process"/>
    <property type="evidence" value="ECO:0007669"/>
    <property type="project" value="UniProtKB-UniRule"/>
</dbReference>
<protein>
    <recommendedName>
        <fullName evidence="20">Bifunctional protein GlmU</fullName>
    </recommendedName>
    <domain>
        <recommendedName>
            <fullName evidence="20">UDP-N-acetylglucosamine pyrophosphorylase</fullName>
            <ecNumber evidence="20">2.7.7.23</ecNumber>
        </recommendedName>
        <alternativeName>
            <fullName evidence="20">N-acetylglucosamine-1-phosphate uridyltransferase</fullName>
        </alternativeName>
    </domain>
    <domain>
        <recommendedName>
            <fullName evidence="20">Glucosamine-1-phosphate N-acetyltransferase</fullName>
            <ecNumber evidence="20">2.3.1.157</ecNumber>
        </recommendedName>
    </domain>
</protein>
<keyword evidence="16 20" id="KW-0961">Cell wall biogenesis/degradation</keyword>
<dbReference type="GO" id="GO:0019134">
    <property type="term" value="F:glucosamine-1-phosphate N-acetyltransferase activity"/>
    <property type="evidence" value="ECO:0007669"/>
    <property type="project" value="UniProtKB-UniRule"/>
</dbReference>
<dbReference type="GO" id="GO:0009252">
    <property type="term" value="P:peptidoglycan biosynthetic process"/>
    <property type="evidence" value="ECO:0007669"/>
    <property type="project" value="UniProtKB-UniRule"/>
</dbReference>
<keyword evidence="12 20" id="KW-0133">Cell shape</keyword>
<dbReference type="GO" id="GO:0006048">
    <property type="term" value="P:UDP-N-acetylglucosamine biosynthetic process"/>
    <property type="evidence" value="ECO:0007669"/>
    <property type="project" value="UniProtKB-UniPathway"/>
</dbReference>
<evidence type="ECO:0000256" key="15">
    <source>
        <dbReference type="ARBA" id="ARBA00023315"/>
    </source>
</evidence>
<feature type="binding site" evidence="20">
    <location>
        <begin position="101"/>
        <end position="103"/>
    </location>
    <ligand>
        <name>UDP-N-acetyl-alpha-D-glucosamine</name>
        <dbReference type="ChEBI" id="CHEBI:57705"/>
    </ligand>
</feature>
<feature type="binding site" evidence="20">
    <location>
        <position position="140"/>
    </location>
    <ligand>
        <name>UDP-N-acetyl-alpha-D-glucosamine</name>
        <dbReference type="ChEBI" id="CHEBI:57705"/>
    </ligand>
</feature>
<dbReference type="InterPro" id="IPR029044">
    <property type="entry name" value="Nucleotide-diphossugar_trans"/>
</dbReference>
<dbReference type="OrthoDB" id="9775031at2"/>
<keyword evidence="11 20" id="KW-0460">Magnesium</keyword>
<dbReference type="EC" id="2.3.1.157" evidence="20"/>
<evidence type="ECO:0000256" key="4">
    <source>
        <dbReference type="ARBA" id="ARBA00007707"/>
    </source>
</evidence>
<dbReference type="InterPro" id="IPR050065">
    <property type="entry name" value="GlmU-like"/>
</dbReference>
<evidence type="ECO:0000256" key="2">
    <source>
        <dbReference type="ARBA" id="ARBA00005166"/>
    </source>
</evidence>
<feature type="binding site" evidence="20">
    <location>
        <position position="351"/>
    </location>
    <ligand>
        <name>UDP-N-acetyl-alpha-D-glucosamine</name>
        <dbReference type="ChEBI" id="CHEBI:57705"/>
    </ligand>
</feature>
<evidence type="ECO:0000256" key="1">
    <source>
        <dbReference type="ARBA" id="ARBA00004496"/>
    </source>
</evidence>
<evidence type="ECO:0000256" key="11">
    <source>
        <dbReference type="ARBA" id="ARBA00022842"/>
    </source>
</evidence>
<dbReference type="CDD" id="cd02540">
    <property type="entry name" value="GT2_GlmU_N_bac"/>
    <property type="match status" value="1"/>
</dbReference>
<dbReference type="UniPathway" id="UPA00113">
    <property type="reaction ID" value="UER00532"/>
</dbReference>
<reference evidence="22 25" key="3">
    <citation type="submission" date="2019-06" db="EMBL/GenBank/DDBJ databases">
        <title>Whole genome shotgun sequence of Brevibacillus reuszeri NBRC 15719.</title>
        <authorList>
            <person name="Hosoyama A."/>
            <person name="Uohara A."/>
            <person name="Ohji S."/>
            <person name="Ichikawa N."/>
        </authorList>
    </citation>
    <scope>NUCLEOTIDE SEQUENCE [LARGE SCALE GENOMIC DNA]</scope>
    <source>
        <strain evidence="22 25">NBRC 15719</strain>
    </source>
</reference>
<accession>A0A0K9YIE1</accession>
<feature type="binding site" evidence="20">
    <location>
        <position position="228"/>
    </location>
    <ligand>
        <name>Mg(2+)</name>
        <dbReference type="ChEBI" id="CHEBI:18420"/>
    </ligand>
</feature>